<dbReference type="InterPro" id="IPR057561">
    <property type="entry name" value="NADase_transloc"/>
</dbReference>
<feature type="chain" id="PRO_5045151232" evidence="1">
    <location>
        <begin position="26"/>
        <end position="450"/>
    </location>
</feature>
<dbReference type="PANTHER" id="PTHR22576:SF37">
    <property type="entry name" value="MUCOSA-ASSOCIATED LYMPHOID TISSUE LYMPHOMA TRANSLOCATION PROTEIN 1"/>
    <property type="match status" value="1"/>
</dbReference>
<proteinExistence type="predicted"/>
<name>A0ABY8F534_9HYPH</name>
<evidence type="ECO:0000259" key="2">
    <source>
        <dbReference type="PROSITE" id="PS50208"/>
    </source>
</evidence>
<keyword evidence="1" id="KW-0732">Signal</keyword>
<dbReference type="Proteomes" id="UP001209803">
    <property type="component" value="Chromosome"/>
</dbReference>
<dbReference type="InterPro" id="IPR008979">
    <property type="entry name" value="Galactose-bd-like_sf"/>
</dbReference>
<dbReference type="Pfam" id="PF25302">
    <property type="entry name" value="NADase_transloc"/>
    <property type="match status" value="1"/>
</dbReference>
<dbReference type="InterPro" id="IPR001309">
    <property type="entry name" value="Pept_C14_p20"/>
</dbReference>
<dbReference type="Gene3D" id="3.40.50.1460">
    <property type="match status" value="1"/>
</dbReference>
<dbReference type="Gene3D" id="2.60.120.260">
    <property type="entry name" value="Galactose-binding domain-like"/>
    <property type="match status" value="1"/>
</dbReference>
<accession>A0ABY8F534</accession>
<dbReference type="InterPro" id="IPR052039">
    <property type="entry name" value="Caspase-related_regulators"/>
</dbReference>
<dbReference type="PANTHER" id="PTHR22576">
    <property type="entry name" value="MUCOSA ASSOCIATED LYMPHOID TISSUE LYMPHOMA TRANSLOCATION PROTEIN 1/PARACASPASE"/>
    <property type="match status" value="1"/>
</dbReference>
<dbReference type="Pfam" id="PF00656">
    <property type="entry name" value="Peptidase_C14"/>
    <property type="match status" value="1"/>
</dbReference>
<dbReference type="SUPFAM" id="SSF52129">
    <property type="entry name" value="Caspase-like"/>
    <property type="match status" value="1"/>
</dbReference>
<dbReference type="InterPro" id="IPR029030">
    <property type="entry name" value="Caspase-like_dom_sf"/>
</dbReference>
<feature type="signal peptide" evidence="1">
    <location>
        <begin position="1"/>
        <end position="25"/>
    </location>
</feature>
<gene>
    <name evidence="3" type="ORF">K1718_03765</name>
</gene>
<evidence type="ECO:0000256" key="1">
    <source>
        <dbReference type="SAM" id="SignalP"/>
    </source>
</evidence>
<reference evidence="3 4" key="1">
    <citation type="submission" date="2023-03" db="EMBL/GenBank/DDBJ databases">
        <title>Roseibium porphyridii sp. nov. and Roseibium rhodosorbium sp. nov. isolated from marine algae, Porphyridium cruentum and Rhodosorus marinus, respectively.</title>
        <authorList>
            <person name="Lee M.W."/>
            <person name="Choi B.J."/>
            <person name="Lee J.K."/>
            <person name="Choi D.G."/>
            <person name="Baek J.H."/>
            <person name="Bayburt H."/>
            <person name="Kim J.M."/>
            <person name="Han D.M."/>
            <person name="Kim K.H."/>
            <person name="Jeon C.O."/>
        </authorList>
    </citation>
    <scope>NUCLEOTIDE SEQUENCE [LARGE SCALE GENOMIC DNA]</scope>
    <source>
        <strain evidence="3 4">KMA01</strain>
    </source>
</reference>
<organism evidence="3 4">
    <name type="scientific">Roseibium porphyridii</name>
    <dbReference type="NCBI Taxonomy" id="2866279"/>
    <lineage>
        <taxon>Bacteria</taxon>
        <taxon>Pseudomonadati</taxon>
        <taxon>Pseudomonadota</taxon>
        <taxon>Alphaproteobacteria</taxon>
        <taxon>Hyphomicrobiales</taxon>
        <taxon>Stappiaceae</taxon>
        <taxon>Roseibium</taxon>
    </lineage>
</organism>
<evidence type="ECO:0000313" key="4">
    <source>
        <dbReference type="Proteomes" id="UP001209803"/>
    </source>
</evidence>
<sequence length="450" mass="47948">MTGIRKAIAGLIFFLAFAGPGPVLAAGKAALVIGNGAYQAMPALRNPANDANLISAKLVELGFDVVRIIDGNRQDFWDGLKQFGRKAQGADVALVFYAGHGVQVNGRNWLLPVDAEIEASTDLPAQALKANDLLEIMEASGAKLKLVFLDACRNNPLPRSLSRGAANGLARLEANAAGMMIAFATSPGDVALDGSGNNSPFTEALARLIDTPDLEVRHLMGKVRESVYVSTGERQLPWLNEALIGEFYFGGQSSEAAAPATQSDATAAKVDSGSAAQTAPLVASRAEPTHLPTPPYHRDLCQSVRDLGGTVEFCASSILDPQFGNRYGPGNLFDQNPSTAWVEGVRGDGAGQKILIAFDRPRRVAGFQITNGYAKNRDIYRKNARVRTAMITLSDGSTQSVSLPDDMRANRFTFGAPQETTWLEFEIGSVFAGARYSDTAVSELVPIFAD</sequence>
<evidence type="ECO:0000313" key="3">
    <source>
        <dbReference type="EMBL" id="WFE90481.1"/>
    </source>
</evidence>
<keyword evidence="4" id="KW-1185">Reference proteome</keyword>
<dbReference type="PROSITE" id="PS50208">
    <property type="entry name" value="CASPASE_P20"/>
    <property type="match status" value="1"/>
</dbReference>
<dbReference type="NCBIfam" id="NF047619">
    <property type="entry name" value="NADase_discoid"/>
    <property type="match status" value="1"/>
</dbReference>
<protein>
    <submittedName>
        <fullName evidence="3">Caspase family protein</fullName>
    </submittedName>
</protein>
<feature type="domain" description="Caspase family p20" evidence="2">
    <location>
        <begin position="26"/>
        <end position="156"/>
    </location>
</feature>
<dbReference type="SUPFAM" id="SSF49785">
    <property type="entry name" value="Galactose-binding domain-like"/>
    <property type="match status" value="1"/>
</dbReference>
<dbReference type="InterPro" id="IPR011600">
    <property type="entry name" value="Pept_C14_caspase"/>
</dbReference>
<dbReference type="RefSeq" id="WP_265679693.1">
    <property type="nucleotide sequence ID" value="NZ_CP120863.1"/>
</dbReference>
<dbReference type="EMBL" id="CP120863">
    <property type="protein sequence ID" value="WFE90481.1"/>
    <property type="molecule type" value="Genomic_DNA"/>
</dbReference>